<gene>
    <name evidence="2" type="ORF">HBF25_20290</name>
</gene>
<dbReference type="RefSeq" id="WP_166952094.1">
    <property type="nucleotide sequence ID" value="NZ_CP077072.1"/>
</dbReference>
<reference evidence="2 3" key="1">
    <citation type="submission" date="2020-03" db="EMBL/GenBank/DDBJ databases">
        <authorList>
            <person name="Lai Q."/>
        </authorList>
    </citation>
    <scope>NUCLEOTIDE SEQUENCE [LARGE SCALE GENOMIC DNA]</scope>
    <source>
        <strain evidence="2 3">CCUG 25036</strain>
    </source>
</reference>
<accession>A0A7X5UEF4</accession>
<evidence type="ECO:0000313" key="3">
    <source>
        <dbReference type="Proteomes" id="UP000490980"/>
    </source>
</evidence>
<dbReference type="AlphaFoldDB" id="A0A7X5UEF4"/>
<dbReference type="EMBL" id="JAARLZ010000014">
    <property type="protein sequence ID" value="NII08732.1"/>
    <property type="molecule type" value="Genomic_DNA"/>
</dbReference>
<evidence type="ECO:0000256" key="1">
    <source>
        <dbReference type="SAM" id="Phobius"/>
    </source>
</evidence>
<organism evidence="2 3">
    <name type="scientific">Luteibacter anthropi</name>
    <dbReference type="NCBI Taxonomy" id="564369"/>
    <lineage>
        <taxon>Bacteria</taxon>
        <taxon>Pseudomonadati</taxon>
        <taxon>Pseudomonadota</taxon>
        <taxon>Gammaproteobacteria</taxon>
        <taxon>Lysobacterales</taxon>
        <taxon>Rhodanobacteraceae</taxon>
        <taxon>Luteibacter</taxon>
    </lineage>
</organism>
<proteinExistence type="predicted"/>
<comment type="caution">
    <text evidence="2">The sequence shown here is derived from an EMBL/GenBank/DDBJ whole genome shotgun (WGS) entry which is preliminary data.</text>
</comment>
<feature type="transmembrane region" description="Helical" evidence="1">
    <location>
        <begin position="60"/>
        <end position="79"/>
    </location>
</feature>
<sequence>MTLFRKSLTRELTGRAQRLAGSITHNRTHELKGAARQYTGHAGVVASRALTQVRRHPRTGIAIGAGLGIAALTAAWLLARRHRAEQDVYDEYDPTR</sequence>
<evidence type="ECO:0008006" key="4">
    <source>
        <dbReference type="Google" id="ProtNLM"/>
    </source>
</evidence>
<name>A0A7X5UEF4_9GAMM</name>
<keyword evidence="3" id="KW-1185">Reference proteome</keyword>
<evidence type="ECO:0000313" key="2">
    <source>
        <dbReference type="EMBL" id="NII08732.1"/>
    </source>
</evidence>
<keyword evidence="1" id="KW-0472">Membrane</keyword>
<keyword evidence="1" id="KW-0812">Transmembrane</keyword>
<dbReference type="Proteomes" id="UP000490980">
    <property type="component" value="Unassembled WGS sequence"/>
</dbReference>
<keyword evidence="1" id="KW-1133">Transmembrane helix</keyword>
<protein>
    <recommendedName>
        <fullName evidence="4">CsbD family protein</fullName>
    </recommendedName>
</protein>